<proteinExistence type="predicted"/>
<feature type="domain" description="N-acetyltransferase" evidence="1">
    <location>
        <begin position="92"/>
        <end position="177"/>
    </location>
</feature>
<name>A0A2H1E7E6_9FLAO</name>
<dbReference type="InterPro" id="IPR031165">
    <property type="entry name" value="GNAT_YJDJ"/>
</dbReference>
<dbReference type="GeneID" id="93955470"/>
<dbReference type="AlphaFoldDB" id="A0A2H1E7E6"/>
<dbReference type="InterPro" id="IPR036249">
    <property type="entry name" value="Thioredoxin-like_sf"/>
</dbReference>
<dbReference type="EMBL" id="LT634361">
    <property type="protein sequence ID" value="SFZ80402.1"/>
    <property type="molecule type" value="Genomic_DNA"/>
</dbReference>
<dbReference type="InterPro" id="IPR016181">
    <property type="entry name" value="Acyl_CoA_acyltransferase"/>
</dbReference>
<dbReference type="PROSITE" id="PS51729">
    <property type="entry name" value="GNAT_YJDJ"/>
    <property type="match status" value="1"/>
</dbReference>
<dbReference type="RefSeq" id="WP_231975185.1">
    <property type="nucleotide sequence ID" value="NZ_CP138495.1"/>
</dbReference>
<keyword evidence="3" id="KW-1185">Reference proteome</keyword>
<dbReference type="PANTHER" id="PTHR31435">
    <property type="entry name" value="PROTEIN NATD1"/>
    <property type="match status" value="1"/>
</dbReference>
<dbReference type="GO" id="GO:0016740">
    <property type="term" value="F:transferase activity"/>
    <property type="evidence" value="ECO:0007669"/>
    <property type="project" value="UniProtKB-KW"/>
</dbReference>
<keyword evidence="2" id="KW-0808">Transferase</keyword>
<dbReference type="SUPFAM" id="SSF52833">
    <property type="entry name" value="Thioredoxin-like"/>
    <property type="match status" value="1"/>
</dbReference>
<evidence type="ECO:0000313" key="3">
    <source>
        <dbReference type="Proteomes" id="UP000231564"/>
    </source>
</evidence>
<accession>A0A2H1E7E6</accession>
<evidence type="ECO:0000259" key="1">
    <source>
        <dbReference type="PROSITE" id="PS51729"/>
    </source>
</evidence>
<dbReference type="KEGG" id="tmar:MARIT_0507"/>
<dbReference type="Gene3D" id="3.40.30.10">
    <property type="entry name" value="Glutaredoxin"/>
    <property type="match status" value="1"/>
</dbReference>
<protein>
    <submittedName>
        <fullName evidence="2">Putative acetyltransferase</fullName>
    </submittedName>
</protein>
<dbReference type="STRING" id="1349785.GCA_000509405_01348"/>
<evidence type="ECO:0000313" key="2">
    <source>
        <dbReference type="EMBL" id="SFZ80402.1"/>
    </source>
</evidence>
<dbReference type="SUPFAM" id="SSF55729">
    <property type="entry name" value="Acyl-CoA N-acyltransferases (Nat)"/>
    <property type="match status" value="1"/>
</dbReference>
<dbReference type="Proteomes" id="UP000231564">
    <property type="component" value="Chromosome MARIT"/>
</dbReference>
<gene>
    <name evidence="2" type="ORF">MARIT_0507</name>
</gene>
<dbReference type="Gene3D" id="3.40.630.30">
    <property type="match status" value="1"/>
</dbReference>
<sequence>MLRNIPEIKLYGADHCHKTHYYQLVLDEIGLPYRFLDVEENQAYAEELRNLYINKKLNFPTITIGHKKLRNPYKEDILKWMHKLIPSMLILQHDAKEKEYTLNINGEIAKVSYILKNKKMYLVHAEIPYPLRGKGIGKELVLKTFEKLTEEGHKAVAVCSYIKAVKNKNTCWKNIIE</sequence>
<dbReference type="Pfam" id="PF14542">
    <property type="entry name" value="Acetyltransf_CG"/>
    <property type="match status" value="1"/>
</dbReference>
<reference evidence="2 3" key="1">
    <citation type="submission" date="2016-11" db="EMBL/GenBank/DDBJ databases">
        <authorList>
            <person name="Jaros S."/>
            <person name="Januszkiewicz K."/>
            <person name="Wedrychowicz H."/>
        </authorList>
    </citation>
    <scope>NUCLEOTIDE SEQUENCE [LARGE SCALE GENOMIC DNA]</scope>
    <source>
        <strain evidence="2">NCIMB 2154T</strain>
    </source>
</reference>
<dbReference type="InterPro" id="IPR045057">
    <property type="entry name" value="Gcn5-rel_NAT"/>
</dbReference>
<organism evidence="2 3">
    <name type="scientific">Tenacibaculum maritimum NCIMB 2154</name>
    <dbReference type="NCBI Taxonomy" id="1349785"/>
    <lineage>
        <taxon>Bacteria</taxon>
        <taxon>Pseudomonadati</taxon>
        <taxon>Bacteroidota</taxon>
        <taxon>Flavobacteriia</taxon>
        <taxon>Flavobacteriales</taxon>
        <taxon>Flavobacteriaceae</taxon>
        <taxon>Tenacibaculum</taxon>
    </lineage>
</organism>
<dbReference type="PANTHER" id="PTHR31435:SF10">
    <property type="entry name" value="BSR4717 PROTEIN"/>
    <property type="match status" value="1"/>
</dbReference>